<keyword evidence="2" id="KW-0238">DNA-binding</keyword>
<evidence type="ECO:0000256" key="2">
    <source>
        <dbReference type="ARBA" id="ARBA00023125"/>
    </source>
</evidence>
<comment type="caution">
    <text evidence="5">The sequence shown here is derived from an EMBL/GenBank/DDBJ whole genome shotgun (WGS) entry which is preliminary data.</text>
</comment>
<dbReference type="PROSITE" id="PS01124">
    <property type="entry name" value="HTH_ARAC_FAMILY_2"/>
    <property type="match status" value="1"/>
</dbReference>
<dbReference type="PRINTS" id="PR00032">
    <property type="entry name" value="HTHARAC"/>
</dbReference>
<dbReference type="SUPFAM" id="SSF46689">
    <property type="entry name" value="Homeodomain-like"/>
    <property type="match status" value="2"/>
</dbReference>
<dbReference type="GO" id="GO:0003700">
    <property type="term" value="F:DNA-binding transcription factor activity"/>
    <property type="evidence" value="ECO:0007669"/>
    <property type="project" value="InterPro"/>
</dbReference>
<dbReference type="OrthoDB" id="9816011at2"/>
<reference evidence="5 6" key="1">
    <citation type="submission" date="2018-01" db="EMBL/GenBank/DDBJ databases">
        <title>The draft genome sequence of Cohaesibacter sp. H1304.</title>
        <authorList>
            <person name="Wang N.-N."/>
            <person name="Du Z.-J."/>
        </authorList>
    </citation>
    <scope>NUCLEOTIDE SEQUENCE [LARGE SCALE GENOMIC DNA]</scope>
    <source>
        <strain evidence="5 6">H1304</strain>
    </source>
</reference>
<dbReference type="InterPro" id="IPR010499">
    <property type="entry name" value="AraC_E-bd"/>
</dbReference>
<dbReference type="InterPro" id="IPR009057">
    <property type="entry name" value="Homeodomain-like_sf"/>
</dbReference>
<keyword evidence="6" id="KW-1185">Reference proteome</keyword>
<keyword evidence="3" id="KW-0804">Transcription</keyword>
<dbReference type="PANTHER" id="PTHR40055:SF1">
    <property type="entry name" value="TRANSCRIPTIONAL REGULATOR YGIV-RELATED"/>
    <property type="match status" value="1"/>
</dbReference>
<gene>
    <name evidence="5" type="ORF">C0081_21445</name>
</gene>
<protein>
    <recommendedName>
        <fullName evidence="4">HTH araC/xylS-type domain-containing protein</fullName>
    </recommendedName>
</protein>
<dbReference type="SUPFAM" id="SSF55136">
    <property type="entry name" value="Probable bacterial effector-binding domain"/>
    <property type="match status" value="1"/>
</dbReference>
<dbReference type="SMART" id="SM00871">
    <property type="entry name" value="AraC_E_bind"/>
    <property type="match status" value="1"/>
</dbReference>
<dbReference type="InterPro" id="IPR029442">
    <property type="entry name" value="GyrI-like"/>
</dbReference>
<evidence type="ECO:0000256" key="3">
    <source>
        <dbReference type="ARBA" id="ARBA00023163"/>
    </source>
</evidence>
<dbReference type="InterPro" id="IPR018060">
    <property type="entry name" value="HTH_AraC"/>
</dbReference>
<evidence type="ECO:0000259" key="4">
    <source>
        <dbReference type="PROSITE" id="PS01124"/>
    </source>
</evidence>
<dbReference type="Gene3D" id="3.20.80.10">
    <property type="entry name" value="Regulatory factor, effector binding domain"/>
    <property type="match status" value="1"/>
</dbReference>
<dbReference type="Pfam" id="PF12833">
    <property type="entry name" value="HTH_18"/>
    <property type="match status" value="1"/>
</dbReference>
<keyword evidence="1" id="KW-0805">Transcription regulation</keyword>
<dbReference type="InterPro" id="IPR050908">
    <property type="entry name" value="SmbC-like"/>
</dbReference>
<evidence type="ECO:0000256" key="1">
    <source>
        <dbReference type="ARBA" id="ARBA00023015"/>
    </source>
</evidence>
<proteinExistence type="predicted"/>
<sequence>MHTHCMLVTMTQGEHMTGKQAPSKLTTAKDYETRLLRVLKHIDENLDGPLKLEELASIANFSPFHFHRLFKGMTGETLGGYIRRRRLLMAANQLRTSKASITELALDAAFENSESFSRAFKILFGVSPSQYRRNGQVLITPQGLSSLATGYQNSEAIALLHYLQHEARRMSFDVKIKQMPTIKLAYIRHTGSYFKVGPTFEQAIKAVHQQGLWSAESMVLGLSYDNPSKTEEHLLRCDAGVSVSPDATVCDPLALRDIQAGDYATVMLKGPYDQIAPTYDWFYGQWLPQSGRETANHPPVEIFHSDARNTPPQDLLTEIRIPLV</sequence>
<dbReference type="InterPro" id="IPR011256">
    <property type="entry name" value="Reg_factor_effector_dom_sf"/>
</dbReference>
<evidence type="ECO:0000313" key="5">
    <source>
        <dbReference type="EMBL" id="PLW74881.1"/>
    </source>
</evidence>
<dbReference type="EMBL" id="PKUQ01000055">
    <property type="protein sequence ID" value="PLW74881.1"/>
    <property type="molecule type" value="Genomic_DNA"/>
</dbReference>
<dbReference type="Pfam" id="PF06445">
    <property type="entry name" value="GyrI-like"/>
    <property type="match status" value="1"/>
</dbReference>
<dbReference type="Proteomes" id="UP000234881">
    <property type="component" value="Unassembled WGS sequence"/>
</dbReference>
<dbReference type="InterPro" id="IPR020449">
    <property type="entry name" value="Tscrpt_reg_AraC-type_HTH"/>
</dbReference>
<organism evidence="5 6">
    <name type="scientific">Cohaesibacter celericrescens</name>
    <dbReference type="NCBI Taxonomy" id="2067669"/>
    <lineage>
        <taxon>Bacteria</taxon>
        <taxon>Pseudomonadati</taxon>
        <taxon>Pseudomonadota</taxon>
        <taxon>Alphaproteobacteria</taxon>
        <taxon>Hyphomicrobiales</taxon>
        <taxon>Cohaesibacteraceae</taxon>
    </lineage>
</organism>
<dbReference type="PANTHER" id="PTHR40055">
    <property type="entry name" value="TRANSCRIPTIONAL REGULATOR YGIV-RELATED"/>
    <property type="match status" value="1"/>
</dbReference>
<dbReference type="Gene3D" id="1.10.10.60">
    <property type="entry name" value="Homeodomain-like"/>
    <property type="match status" value="2"/>
</dbReference>
<evidence type="ECO:0000313" key="6">
    <source>
        <dbReference type="Proteomes" id="UP000234881"/>
    </source>
</evidence>
<name>A0A2N5XK36_9HYPH</name>
<dbReference type="SMART" id="SM00342">
    <property type="entry name" value="HTH_ARAC"/>
    <property type="match status" value="1"/>
</dbReference>
<feature type="domain" description="HTH araC/xylS-type" evidence="4">
    <location>
        <begin position="36"/>
        <end position="134"/>
    </location>
</feature>
<dbReference type="AlphaFoldDB" id="A0A2N5XK36"/>
<accession>A0A2N5XK36</accession>
<dbReference type="GO" id="GO:0043565">
    <property type="term" value="F:sequence-specific DNA binding"/>
    <property type="evidence" value="ECO:0007669"/>
    <property type="project" value="InterPro"/>
</dbReference>